<comment type="caution">
    <text evidence="2">The sequence shown here is derived from an EMBL/GenBank/DDBJ whole genome shotgun (WGS) entry which is preliminary data.</text>
</comment>
<dbReference type="SUPFAM" id="SSF46955">
    <property type="entry name" value="Putative DNA-binding domain"/>
    <property type="match status" value="1"/>
</dbReference>
<evidence type="ECO:0000313" key="2">
    <source>
        <dbReference type="EMBL" id="KRM94436.1"/>
    </source>
</evidence>
<dbReference type="EMBL" id="AYZR01000004">
    <property type="protein sequence ID" value="KRM94436.1"/>
    <property type="molecule type" value="Genomic_DNA"/>
</dbReference>
<evidence type="ECO:0000259" key="1">
    <source>
        <dbReference type="SMART" id="SM00422"/>
    </source>
</evidence>
<dbReference type="GO" id="GO:0006355">
    <property type="term" value="P:regulation of DNA-templated transcription"/>
    <property type="evidence" value="ECO:0007669"/>
    <property type="project" value="InterPro"/>
</dbReference>
<dbReference type="CDD" id="cd01105">
    <property type="entry name" value="HTH_GlnR-like"/>
    <property type="match status" value="1"/>
</dbReference>
<feature type="domain" description="HTH merR-type" evidence="1">
    <location>
        <begin position="16"/>
        <end position="88"/>
    </location>
</feature>
<proteinExistence type="predicted"/>
<protein>
    <recommendedName>
        <fullName evidence="1">HTH merR-type domain-containing protein</fullName>
    </recommendedName>
</protein>
<sequence>MGNPIGKFMDTDNLIFGIGQVSKITGVSSRSLRYWESQGYISTLKSDNEKQTSRQYNVQNLLKIFRIKHFQDEGYTLQGAVEQALKLQEQLPIVKHFMENQIQDIIIEEDRGIIDFGFVDDSKKQKILGIVDRNANSHFEIQDV</sequence>
<name>A0A0R2CXA4_9LACO</name>
<dbReference type="InterPro" id="IPR000551">
    <property type="entry name" value="MerR-type_HTH_dom"/>
</dbReference>
<dbReference type="GO" id="GO:0003677">
    <property type="term" value="F:DNA binding"/>
    <property type="evidence" value="ECO:0007669"/>
    <property type="project" value="InterPro"/>
</dbReference>
<dbReference type="AlphaFoldDB" id="A0A0R2CXA4"/>
<dbReference type="SMART" id="SM00422">
    <property type="entry name" value="HTH_MERR"/>
    <property type="match status" value="1"/>
</dbReference>
<dbReference type="PATRIC" id="fig|1423802.4.peg.1411"/>
<dbReference type="Proteomes" id="UP000051256">
    <property type="component" value="Unassembled WGS sequence"/>
</dbReference>
<accession>A0A0R2CXA4</accession>
<organism evidence="2 3">
    <name type="scientific">Lentilactobacillus senioris DSM 24302 = JCM 17472</name>
    <dbReference type="NCBI Taxonomy" id="1423802"/>
    <lineage>
        <taxon>Bacteria</taxon>
        <taxon>Bacillati</taxon>
        <taxon>Bacillota</taxon>
        <taxon>Bacilli</taxon>
        <taxon>Lactobacillales</taxon>
        <taxon>Lactobacillaceae</taxon>
        <taxon>Lentilactobacillus</taxon>
    </lineage>
</organism>
<reference evidence="2 3" key="1">
    <citation type="journal article" date="2015" name="Genome Announc.">
        <title>Expanding the biotechnology potential of lactobacilli through comparative genomics of 213 strains and associated genera.</title>
        <authorList>
            <person name="Sun Z."/>
            <person name="Harris H.M."/>
            <person name="McCann A."/>
            <person name="Guo C."/>
            <person name="Argimon S."/>
            <person name="Zhang W."/>
            <person name="Yang X."/>
            <person name="Jeffery I.B."/>
            <person name="Cooney J.C."/>
            <person name="Kagawa T.F."/>
            <person name="Liu W."/>
            <person name="Song Y."/>
            <person name="Salvetti E."/>
            <person name="Wrobel A."/>
            <person name="Rasinkangas P."/>
            <person name="Parkhill J."/>
            <person name="Rea M.C."/>
            <person name="O'Sullivan O."/>
            <person name="Ritari J."/>
            <person name="Douillard F.P."/>
            <person name="Paul Ross R."/>
            <person name="Yang R."/>
            <person name="Briner A.E."/>
            <person name="Felis G.E."/>
            <person name="de Vos W.M."/>
            <person name="Barrangou R."/>
            <person name="Klaenhammer T.R."/>
            <person name="Caufield P.W."/>
            <person name="Cui Y."/>
            <person name="Zhang H."/>
            <person name="O'Toole P.W."/>
        </authorList>
    </citation>
    <scope>NUCLEOTIDE SEQUENCE [LARGE SCALE GENOMIC DNA]</scope>
    <source>
        <strain evidence="2 3">DSM 24302</strain>
    </source>
</reference>
<gene>
    <name evidence="2" type="ORF">FC56_GL001392</name>
</gene>
<dbReference type="InterPro" id="IPR009061">
    <property type="entry name" value="DNA-bd_dom_put_sf"/>
</dbReference>
<dbReference type="RefSeq" id="WP_054670685.1">
    <property type="nucleotide sequence ID" value="NZ_AYZR01000004.1"/>
</dbReference>
<dbReference type="Pfam" id="PF13411">
    <property type="entry name" value="MerR_1"/>
    <property type="match status" value="1"/>
</dbReference>
<evidence type="ECO:0000313" key="3">
    <source>
        <dbReference type="Proteomes" id="UP000051256"/>
    </source>
</evidence>
<dbReference type="Gene3D" id="1.10.1660.10">
    <property type="match status" value="1"/>
</dbReference>
<dbReference type="STRING" id="1423802.FC56_GL001392"/>
<keyword evidence="3" id="KW-1185">Reference proteome</keyword>